<dbReference type="InterPro" id="IPR015517">
    <property type="entry name" value="dCMP_deaminase-rel"/>
</dbReference>
<dbReference type="PANTHER" id="PTHR11086:SF18">
    <property type="entry name" value="DEOXYCYTIDYLATE DEAMINASE"/>
    <property type="match status" value="1"/>
</dbReference>
<name>A0A432XR52_9GAMM</name>
<dbReference type="InterPro" id="IPR016193">
    <property type="entry name" value="Cytidine_deaminase-like"/>
</dbReference>
<dbReference type="Gene3D" id="3.40.50.300">
    <property type="entry name" value="P-loop containing nucleotide triphosphate hydrolases"/>
    <property type="match status" value="1"/>
</dbReference>
<dbReference type="GO" id="GO:0004132">
    <property type="term" value="F:dCMP deaminase activity"/>
    <property type="evidence" value="ECO:0007669"/>
    <property type="project" value="TreeGrafter"/>
</dbReference>
<evidence type="ECO:0000256" key="2">
    <source>
        <dbReference type="ARBA" id="ARBA00022723"/>
    </source>
</evidence>
<dbReference type="PROSITE" id="PS00903">
    <property type="entry name" value="CYT_DCMP_DEAMINASES_1"/>
    <property type="match status" value="1"/>
</dbReference>
<protein>
    <submittedName>
        <fullName evidence="6">Deoxycytidylate deaminase</fullName>
    </submittedName>
</protein>
<dbReference type="Gene3D" id="3.40.140.10">
    <property type="entry name" value="Cytidine Deaminase, domain 2"/>
    <property type="match status" value="1"/>
</dbReference>
<proteinExistence type="inferred from homology"/>
<evidence type="ECO:0000259" key="5">
    <source>
        <dbReference type="PROSITE" id="PS51747"/>
    </source>
</evidence>
<dbReference type="GO" id="GO:0005737">
    <property type="term" value="C:cytoplasm"/>
    <property type="evidence" value="ECO:0007669"/>
    <property type="project" value="TreeGrafter"/>
</dbReference>
<evidence type="ECO:0000313" key="7">
    <source>
        <dbReference type="Proteomes" id="UP000287330"/>
    </source>
</evidence>
<keyword evidence="4" id="KW-0862">Zinc</keyword>
<accession>A0A432XR52</accession>
<dbReference type="PROSITE" id="PS51747">
    <property type="entry name" value="CYT_DCMP_DEAMINASES_2"/>
    <property type="match status" value="1"/>
</dbReference>
<organism evidence="6 7">
    <name type="scientific">Idiomarina fontislapidosi</name>
    <dbReference type="NCBI Taxonomy" id="263723"/>
    <lineage>
        <taxon>Bacteria</taxon>
        <taxon>Pseudomonadati</taxon>
        <taxon>Pseudomonadota</taxon>
        <taxon>Gammaproteobacteria</taxon>
        <taxon>Alteromonadales</taxon>
        <taxon>Idiomarinaceae</taxon>
        <taxon>Idiomarina</taxon>
    </lineage>
</organism>
<sequence length="517" mass="58424">MQQQLDVTGPEEYENAFPRNVPKYEDRLSDELVIALVGPIASGVTATAKLLEDLLSSEFDYKVFKYKPSDIIKDDSKNVGDEIGKPADFATRIETYQTVGDKLRQKYGNGYLASKIVSKIAKNRDNNDGFQEPGDGSEKPIPKQKRWVHIIDSIKHPEELKILKRTYGDILWLFGVFAPLQVRKERLKDLQVSDVSATSIIDRDYSESQRHGQKVKDVFHQSDFFIRNDTQSKNNLELDVQRFLEVMFGSPKRTPTKDESSMYSAYAEACRSACLSRQVGAAVVDEVGNLIGLGRNDVPKANGGLYESVETKASIRDSRCYAWKNGECHNDARKNKLYRDIYVELEKRKVLQKETTEDDVIDAVKSTDVKSLIEYSRAVHAEMDAIISIARTNKPGLIGATLYCTTYPCHSCARHIVASGIKKVFFIEPYPKSLAQDLHSDAIDSTESSDKVNFLQYMGVAPKNILKLFRIEKGRKKDGKVEPFDKKTAKPVVRVSLDDYTMHERLEVARLRQGNDG</sequence>
<dbReference type="RefSeq" id="WP_110575870.1">
    <property type="nucleotide sequence ID" value="NZ_PIPV01000012.1"/>
</dbReference>
<gene>
    <name evidence="6" type="ORF">CWE25_11515</name>
</gene>
<comment type="caution">
    <text evidence="6">The sequence shown here is derived from an EMBL/GenBank/DDBJ whole genome shotgun (WGS) entry which is preliminary data.</text>
</comment>
<evidence type="ECO:0000256" key="3">
    <source>
        <dbReference type="ARBA" id="ARBA00022801"/>
    </source>
</evidence>
<feature type="domain" description="CMP/dCMP-type deaminase" evidence="5">
    <location>
        <begin position="256"/>
        <end position="437"/>
    </location>
</feature>
<keyword evidence="7" id="KW-1185">Reference proteome</keyword>
<dbReference type="AlphaFoldDB" id="A0A432XR52"/>
<keyword evidence="2" id="KW-0479">Metal-binding</keyword>
<dbReference type="NCBIfam" id="NF041025">
    <property type="entry name" value="antiphage_deaminase"/>
    <property type="match status" value="1"/>
</dbReference>
<dbReference type="OrthoDB" id="9788517at2"/>
<dbReference type="EMBL" id="PIPV01000012">
    <property type="protein sequence ID" value="RUO51180.1"/>
    <property type="molecule type" value="Genomic_DNA"/>
</dbReference>
<keyword evidence="3" id="KW-0378">Hydrolase</keyword>
<dbReference type="InterPro" id="IPR016192">
    <property type="entry name" value="APOBEC/CMP_deaminase_Zn-bd"/>
</dbReference>
<reference evidence="7" key="1">
    <citation type="journal article" date="2018" name="Front. Microbiol.">
        <title>Genome-Based Analysis Reveals the Taxonomy and Diversity of the Family Idiomarinaceae.</title>
        <authorList>
            <person name="Liu Y."/>
            <person name="Lai Q."/>
            <person name="Shao Z."/>
        </authorList>
    </citation>
    <scope>NUCLEOTIDE SEQUENCE [LARGE SCALE GENOMIC DNA]</scope>
    <source>
        <strain evidence="7">F23</strain>
    </source>
</reference>
<dbReference type="InterPro" id="IPR027417">
    <property type="entry name" value="P-loop_NTPase"/>
</dbReference>
<dbReference type="PANTHER" id="PTHR11086">
    <property type="entry name" value="DEOXYCYTIDYLATE DEAMINASE-RELATED"/>
    <property type="match status" value="1"/>
</dbReference>
<dbReference type="GO" id="GO:0008270">
    <property type="term" value="F:zinc ion binding"/>
    <property type="evidence" value="ECO:0007669"/>
    <property type="project" value="InterPro"/>
</dbReference>
<evidence type="ECO:0000313" key="6">
    <source>
        <dbReference type="EMBL" id="RUO51180.1"/>
    </source>
</evidence>
<evidence type="ECO:0000256" key="1">
    <source>
        <dbReference type="ARBA" id="ARBA00006576"/>
    </source>
</evidence>
<dbReference type="Proteomes" id="UP000287330">
    <property type="component" value="Unassembled WGS sequence"/>
</dbReference>
<evidence type="ECO:0000256" key="4">
    <source>
        <dbReference type="ARBA" id="ARBA00022833"/>
    </source>
</evidence>
<dbReference type="InterPro" id="IPR002125">
    <property type="entry name" value="CMP_dCMP_dom"/>
</dbReference>
<comment type="similarity">
    <text evidence="1">Belongs to the cytidine and deoxycytidylate deaminase family.</text>
</comment>
<dbReference type="SUPFAM" id="SSF53927">
    <property type="entry name" value="Cytidine deaminase-like"/>
    <property type="match status" value="1"/>
</dbReference>
<dbReference type="Pfam" id="PF00383">
    <property type="entry name" value="dCMP_cyt_deam_1"/>
    <property type="match status" value="1"/>
</dbReference>